<proteinExistence type="inferred from homology"/>
<accession>A0ABY0T676</accession>
<dbReference type="Gene3D" id="1.10.287.1040">
    <property type="entry name" value="Exonuclease VII, small subunit"/>
    <property type="match status" value="1"/>
</dbReference>
<dbReference type="Pfam" id="PF02609">
    <property type="entry name" value="Exonuc_VII_S"/>
    <property type="match status" value="1"/>
</dbReference>
<dbReference type="SUPFAM" id="SSF116842">
    <property type="entry name" value="XseB-like"/>
    <property type="match status" value="1"/>
</dbReference>
<dbReference type="NCBIfam" id="NF002141">
    <property type="entry name" value="PRK00977.1-5"/>
    <property type="match status" value="1"/>
</dbReference>
<sequence length="94" mass="10602">MYLFCDTVLIMTKPAKPVKFSRPESFEMALTELENIVVEMEAGKMPLEASLSAHKRGAELLQYCQSKLQDAQQQVRLLEADTLKNFSSPGIDDH</sequence>
<keyword evidence="8" id="KW-1185">Reference proteome</keyword>
<keyword evidence="5 6" id="KW-0269">Exonuclease</keyword>
<evidence type="ECO:0000256" key="3">
    <source>
        <dbReference type="ARBA" id="ARBA00022722"/>
    </source>
</evidence>
<evidence type="ECO:0000256" key="5">
    <source>
        <dbReference type="ARBA" id="ARBA00022839"/>
    </source>
</evidence>
<dbReference type="InterPro" id="IPR037004">
    <property type="entry name" value="Exonuc_VII_ssu_sf"/>
</dbReference>
<dbReference type="PANTHER" id="PTHR34137:SF1">
    <property type="entry name" value="EXODEOXYRIBONUCLEASE 7 SMALL SUBUNIT"/>
    <property type="match status" value="1"/>
</dbReference>
<dbReference type="Proteomes" id="UP000183471">
    <property type="component" value="Unassembled WGS sequence"/>
</dbReference>
<evidence type="ECO:0000256" key="4">
    <source>
        <dbReference type="ARBA" id="ARBA00022801"/>
    </source>
</evidence>
<dbReference type="HAMAP" id="MF_00337">
    <property type="entry name" value="Exonuc_7_S"/>
    <property type="match status" value="1"/>
</dbReference>
<protein>
    <recommendedName>
        <fullName evidence="6">Exodeoxyribonuclease 7 small subunit</fullName>
        <ecNumber evidence="6">3.1.11.6</ecNumber>
    </recommendedName>
    <alternativeName>
        <fullName evidence="6">Exodeoxyribonuclease VII small subunit</fullName>
        <shortName evidence="6">Exonuclease VII small subunit</shortName>
    </alternativeName>
</protein>
<evidence type="ECO:0000256" key="1">
    <source>
        <dbReference type="ARBA" id="ARBA00009998"/>
    </source>
</evidence>
<gene>
    <name evidence="6" type="primary">xseB</name>
    <name evidence="7" type="ORF">SAMN05216402_0319</name>
</gene>
<dbReference type="InterPro" id="IPR003761">
    <property type="entry name" value="Exonuc_VII_S"/>
</dbReference>
<comment type="caution">
    <text evidence="7">The sequence shown here is derived from an EMBL/GenBank/DDBJ whole genome shotgun (WGS) entry which is preliminary data.</text>
</comment>
<evidence type="ECO:0000256" key="6">
    <source>
        <dbReference type="HAMAP-Rule" id="MF_00337"/>
    </source>
</evidence>
<dbReference type="NCBIfam" id="TIGR01280">
    <property type="entry name" value="xseB"/>
    <property type="match status" value="1"/>
</dbReference>
<comment type="similarity">
    <text evidence="1 6">Belongs to the XseB family.</text>
</comment>
<dbReference type="EC" id="3.1.11.6" evidence="6"/>
<dbReference type="PANTHER" id="PTHR34137">
    <property type="entry name" value="EXODEOXYRIBONUCLEASE 7 SMALL SUBUNIT"/>
    <property type="match status" value="1"/>
</dbReference>
<name>A0ABY0T676_9PROT</name>
<keyword evidence="2 6" id="KW-0963">Cytoplasm</keyword>
<comment type="subunit">
    <text evidence="6">Heterooligomer composed of large and small subunits.</text>
</comment>
<dbReference type="EMBL" id="FNKY01000001">
    <property type="protein sequence ID" value="SDQ31190.1"/>
    <property type="molecule type" value="Genomic_DNA"/>
</dbReference>
<keyword evidence="3 6" id="KW-0540">Nuclease</keyword>
<comment type="function">
    <text evidence="6">Bidirectionally degrades single-stranded DNA into large acid-insoluble oligonucleotides, which are then degraded further into small acid-soluble oligonucleotides.</text>
</comment>
<comment type="catalytic activity">
    <reaction evidence="6">
        <text>Exonucleolytic cleavage in either 5'- to 3'- or 3'- to 5'-direction to yield nucleoside 5'-phosphates.</text>
        <dbReference type="EC" id="3.1.11.6"/>
    </reaction>
</comment>
<evidence type="ECO:0000313" key="8">
    <source>
        <dbReference type="Proteomes" id="UP000183471"/>
    </source>
</evidence>
<comment type="subcellular location">
    <subcellularLocation>
        <location evidence="6">Cytoplasm</location>
    </subcellularLocation>
</comment>
<organism evidence="7 8">
    <name type="scientific">Nitrosospira multiformis</name>
    <dbReference type="NCBI Taxonomy" id="1231"/>
    <lineage>
        <taxon>Bacteria</taxon>
        <taxon>Pseudomonadati</taxon>
        <taxon>Pseudomonadota</taxon>
        <taxon>Betaproteobacteria</taxon>
        <taxon>Nitrosomonadales</taxon>
        <taxon>Nitrosomonadaceae</taxon>
        <taxon>Nitrosospira</taxon>
    </lineage>
</organism>
<evidence type="ECO:0000313" key="7">
    <source>
        <dbReference type="EMBL" id="SDQ31190.1"/>
    </source>
</evidence>
<keyword evidence="4 6" id="KW-0378">Hydrolase</keyword>
<reference evidence="7 8" key="1">
    <citation type="submission" date="2016-10" db="EMBL/GenBank/DDBJ databases">
        <authorList>
            <person name="Varghese N."/>
            <person name="Submissions S."/>
        </authorList>
    </citation>
    <scope>NUCLEOTIDE SEQUENCE [LARGE SCALE GENOMIC DNA]</scope>
    <source>
        <strain evidence="7 8">Nl1</strain>
    </source>
</reference>
<evidence type="ECO:0000256" key="2">
    <source>
        <dbReference type="ARBA" id="ARBA00022490"/>
    </source>
</evidence>